<keyword evidence="2" id="KW-1185">Reference proteome</keyword>
<organism evidence="1 2">
    <name type="scientific">Streptomyces venezuelae</name>
    <dbReference type="NCBI Taxonomy" id="54571"/>
    <lineage>
        <taxon>Bacteria</taxon>
        <taxon>Bacillati</taxon>
        <taxon>Actinomycetota</taxon>
        <taxon>Actinomycetes</taxon>
        <taxon>Kitasatosporales</taxon>
        <taxon>Streptomycetaceae</taxon>
        <taxon>Streptomyces</taxon>
    </lineage>
</organism>
<dbReference type="OrthoDB" id="4216163at2"/>
<dbReference type="AlphaFoldDB" id="A0A5P2BFL2"/>
<protein>
    <submittedName>
        <fullName evidence="1">Uncharacterized protein</fullName>
    </submittedName>
</protein>
<name>A0A5P2BFL2_STRVZ</name>
<sequence length="102" mass="11435">MSASHDWTLLDDPQVQRVIDVVARKFGTEYGLALERDDARQEAALVVAEKGSEARQMLAAGPGLLHRWLCQQLRNAWLTDLRHQSRHLSYEAALNGAEKGLL</sequence>
<accession>A0A5P2BFL2</accession>
<evidence type="ECO:0000313" key="1">
    <source>
        <dbReference type="EMBL" id="QES29166.1"/>
    </source>
</evidence>
<proteinExistence type="predicted"/>
<gene>
    <name evidence="1" type="ORF">DEJ47_24465</name>
</gene>
<dbReference type="RefSeq" id="WP_150171647.1">
    <property type="nucleotide sequence ID" value="NZ_CP029193.1"/>
</dbReference>
<reference evidence="1 2" key="1">
    <citation type="submission" date="2018-05" db="EMBL/GenBank/DDBJ databases">
        <title>Streptomyces venezuelae.</title>
        <authorList>
            <person name="Kim W."/>
            <person name="Lee N."/>
            <person name="Cho B.-K."/>
        </authorList>
    </citation>
    <scope>NUCLEOTIDE SEQUENCE [LARGE SCALE GENOMIC DNA]</scope>
    <source>
        <strain evidence="1 2">ATCC 14583</strain>
    </source>
</reference>
<evidence type="ECO:0000313" key="2">
    <source>
        <dbReference type="Proteomes" id="UP000323046"/>
    </source>
</evidence>
<dbReference type="EMBL" id="CP029193">
    <property type="protein sequence ID" value="QES29166.1"/>
    <property type="molecule type" value="Genomic_DNA"/>
</dbReference>
<dbReference type="Proteomes" id="UP000323046">
    <property type="component" value="Chromosome"/>
</dbReference>